<organism evidence="1 2">
    <name type="scientific">Neobacillus citreus</name>
    <dbReference type="NCBI Taxonomy" id="2833578"/>
    <lineage>
        <taxon>Bacteria</taxon>
        <taxon>Bacillati</taxon>
        <taxon>Bacillota</taxon>
        <taxon>Bacilli</taxon>
        <taxon>Bacillales</taxon>
        <taxon>Bacillaceae</taxon>
        <taxon>Neobacillus</taxon>
    </lineage>
</organism>
<dbReference type="Proteomes" id="UP000677265">
    <property type="component" value="Unassembled WGS sequence"/>
</dbReference>
<dbReference type="RefSeq" id="WP_241113782.1">
    <property type="nucleotide sequence ID" value="NZ_JAGYPE020000011.1"/>
</dbReference>
<dbReference type="EMBL" id="JAGYPE020000011">
    <property type="protein sequence ID" value="MCH6265579.1"/>
    <property type="molecule type" value="Genomic_DNA"/>
</dbReference>
<sequence>PPPPVRFPFKLPNPVLKNMLHNLTESLTKLEISDKFFHIKLERMIRMNQKNSIRLAKTILLLDKLRDELYEELMKNLGSRGHELLRKLQNL</sequence>
<reference evidence="1 2" key="1">
    <citation type="submission" date="2022-03" db="EMBL/GenBank/DDBJ databases">
        <title>Novel Bacillus species.</title>
        <authorList>
            <person name="Liu G."/>
        </authorList>
    </citation>
    <scope>NUCLEOTIDE SEQUENCE [LARGE SCALE GENOMIC DNA]</scope>
    <source>
        <strain evidence="1 2">FJAT-50051</strain>
    </source>
</reference>
<accession>A0A9J6MVT2</accession>
<dbReference type="AlphaFoldDB" id="A0A9J6MVT2"/>
<keyword evidence="2" id="KW-1185">Reference proteome</keyword>
<name>A0A9J6MVT2_9BACI</name>
<gene>
    <name evidence="1" type="ORF">KHB02_008535</name>
</gene>
<comment type="caution">
    <text evidence="1">The sequence shown here is derived from an EMBL/GenBank/DDBJ whole genome shotgun (WGS) entry which is preliminary data.</text>
</comment>
<feature type="non-terminal residue" evidence="1">
    <location>
        <position position="1"/>
    </location>
</feature>
<evidence type="ECO:0000313" key="1">
    <source>
        <dbReference type="EMBL" id="MCH6265579.1"/>
    </source>
</evidence>
<evidence type="ECO:0000313" key="2">
    <source>
        <dbReference type="Proteomes" id="UP000677265"/>
    </source>
</evidence>
<proteinExistence type="predicted"/>
<protein>
    <submittedName>
        <fullName evidence="1">Uncharacterized protein</fullName>
    </submittedName>
</protein>